<protein>
    <recommendedName>
        <fullName evidence="4">Tetratrico peptide repeat group 5 domain-containing protein</fullName>
    </recommendedName>
</protein>
<name>A0A0R2XAU6_9BACT</name>
<evidence type="ECO:0008006" key="4">
    <source>
        <dbReference type="Google" id="ProtNLM"/>
    </source>
</evidence>
<dbReference type="AlphaFoldDB" id="A0A0R2XAU6"/>
<dbReference type="Proteomes" id="UP000051557">
    <property type="component" value="Unassembled WGS sequence"/>
</dbReference>
<evidence type="ECO:0000256" key="1">
    <source>
        <dbReference type="SAM" id="MobiDB-lite"/>
    </source>
</evidence>
<comment type="caution">
    <text evidence="2">The sequence shown here is derived from an EMBL/GenBank/DDBJ whole genome shotgun (WGS) entry which is preliminary data.</text>
</comment>
<accession>A0A0R2XAU6</accession>
<feature type="compositionally biased region" description="Polar residues" evidence="1">
    <location>
        <begin position="1"/>
        <end position="12"/>
    </location>
</feature>
<evidence type="ECO:0000313" key="2">
    <source>
        <dbReference type="EMBL" id="KRP33257.1"/>
    </source>
</evidence>
<organism evidence="2 3">
    <name type="scientific">Verrucomicrobia subdivision 6 bacterium BACL9 MAG-120820-bin42</name>
    <dbReference type="NCBI Taxonomy" id="1655634"/>
    <lineage>
        <taxon>Bacteria</taxon>
        <taxon>Pseudomonadati</taxon>
        <taxon>Verrucomicrobiota</taxon>
        <taxon>Verrucomicrobiia</taxon>
        <taxon>Verrucomicrobiales</taxon>
        <taxon>Verrucomicrobia subdivision 6</taxon>
    </lineage>
</organism>
<reference evidence="2 3" key="1">
    <citation type="submission" date="2015-10" db="EMBL/GenBank/DDBJ databases">
        <title>Metagenome-Assembled Genomes uncover a global brackish microbiome.</title>
        <authorList>
            <person name="Hugerth L.W."/>
            <person name="Larsson J."/>
            <person name="Alneberg J."/>
            <person name="Lindh M.V."/>
            <person name="Legrand C."/>
            <person name="Pinhassi J."/>
            <person name="Andersson A.F."/>
        </authorList>
    </citation>
    <scope>NUCLEOTIDE SEQUENCE [LARGE SCALE GENOMIC DNA]</scope>
    <source>
        <strain evidence="2">BACL9 MAG-120820-bin42</strain>
    </source>
</reference>
<proteinExistence type="predicted"/>
<feature type="region of interest" description="Disordered" evidence="1">
    <location>
        <begin position="1"/>
        <end position="24"/>
    </location>
</feature>
<gene>
    <name evidence="2" type="ORF">ABS32_00800</name>
</gene>
<dbReference type="EMBL" id="LIDM01000013">
    <property type="protein sequence ID" value="KRP33257.1"/>
    <property type="molecule type" value="Genomic_DNA"/>
</dbReference>
<sequence>MERAASTATSLIASPAADASDRNEAGYIRGKSLEQLGREEDALQAYLDVLYAKQASPSPGPAQPEYLWFARSGAEAARLQEKKGDFRGALAIYRILENAGGPSQLAFTRKIEDLRNRHFLWSEQ</sequence>
<evidence type="ECO:0000313" key="3">
    <source>
        <dbReference type="Proteomes" id="UP000051557"/>
    </source>
</evidence>